<evidence type="ECO:0000256" key="1">
    <source>
        <dbReference type="ARBA" id="ARBA00022801"/>
    </source>
</evidence>
<organism evidence="4 5">
    <name type="scientific">Bradyrhizobium elkanii</name>
    <dbReference type="NCBI Taxonomy" id="29448"/>
    <lineage>
        <taxon>Bacteria</taxon>
        <taxon>Pseudomonadati</taxon>
        <taxon>Pseudomonadota</taxon>
        <taxon>Alphaproteobacteria</taxon>
        <taxon>Hyphomicrobiales</taxon>
        <taxon>Nitrobacteraceae</taxon>
        <taxon>Bradyrhizobium</taxon>
    </lineage>
</organism>
<comment type="caution">
    <text evidence="4">The sequence shown here is derived from an EMBL/GenBank/DDBJ whole genome shotgun (WGS) entry which is preliminary data.</text>
</comment>
<gene>
    <name evidence="4" type="ORF">JOH49_003102</name>
</gene>
<dbReference type="EMBL" id="JAFICZ010000001">
    <property type="protein sequence ID" value="MBP1293349.1"/>
    <property type="molecule type" value="Genomic_DNA"/>
</dbReference>
<keyword evidence="1 4" id="KW-0378">Hydrolase</keyword>
<dbReference type="AlphaFoldDB" id="A0A8I2C3A4"/>
<evidence type="ECO:0000313" key="4">
    <source>
        <dbReference type="EMBL" id="MBP1293349.1"/>
    </source>
</evidence>
<proteinExistence type="predicted"/>
<dbReference type="Pfam" id="PF04185">
    <property type="entry name" value="Phosphoesterase"/>
    <property type="match status" value="1"/>
</dbReference>
<keyword evidence="3" id="KW-0732">Signal</keyword>
<dbReference type="Gene3D" id="3.40.720.10">
    <property type="entry name" value="Alkaline Phosphatase, subunit A"/>
    <property type="match status" value="2"/>
</dbReference>
<evidence type="ECO:0000313" key="5">
    <source>
        <dbReference type="Proteomes" id="UP000673383"/>
    </source>
</evidence>
<feature type="signal peptide" evidence="3">
    <location>
        <begin position="1"/>
        <end position="29"/>
    </location>
</feature>
<dbReference type="Proteomes" id="UP000673383">
    <property type="component" value="Unassembled WGS sequence"/>
</dbReference>
<dbReference type="EC" id="3.1.4.3" evidence="4"/>
<accession>A0A8I2C3A4</accession>
<name>A0A8I2C3A4_BRAEL</name>
<dbReference type="PANTHER" id="PTHR31956:SF1">
    <property type="entry name" value="NON-SPECIFIC PHOSPHOLIPASE C1"/>
    <property type="match status" value="1"/>
</dbReference>
<dbReference type="PANTHER" id="PTHR31956">
    <property type="entry name" value="NON-SPECIFIC PHOSPHOLIPASE C4-RELATED"/>
    <property type="match status" value="1"/>
</dbReference>
<evidence type="ECO:0000256" key="2">
    <source>
        <dbReference type="SAM" id="MobiDB-lite"/>
    </source>
</evidence>
<reference evidence="4" key="1">
    <citation type="submission" date="2021-02" db="EMBL/GenBank/DDBJ databases">
        <title>Genomic Encyclopedia of Type Strains, Phase IV (KMG-V): Genome sequencing to study the core and pangenomes of soil and plant-associated prokaryotes.</title>
        <authorList>
            <person name="Whitman W."/>
        </authorList>
    </citation>
    <scope>NUCLEOTIDE SEQUENCE</scope>
    <source>
        <strain evidence="4">USDA 406</strain>
    </source>
</reference>
<dbReference type="InterPro" id="IPR017850">
    <property type="entry name" value="Alkaline_phosphatase_core_sf"/>
</dbReference>
<dbReference type="InterPro" id="IPR007312">
    <property type="entry name" value="Phosphoesterase"/>
</dbReference>
<dbReference type="RefSeq" id="WP_244980925.1">
    <property type="nucleotide sequence ID" value="NZ_JAFICZ010000001.1"/>
</dbReference>
<feature type="compositionally biased region" description="Basic and acidic residues" evidence="2">
    <location>
        <begin position="48"/>
        <end position="74"/>
    </location>
</feature>
<sequence>MSLNYKKHWRTSTALCIASTVLVATAAYAAHYPGGRSDWDKRSHHNQQTHEEGIRANHEDHENHGDKDHGDKVKTATPIKHVIILIGENRGLDHTFGVYKPKGKGQTISNLLSKGIVNEDGTPGPNFVQAQQYSVAGQTAYYIGAPTISKSPYNATNVMPQPNTNGTPTAQSDTSPPFKTITEANVEMDMDSADLDILTTGFSGLPTGVLDTRVPGAGGLNGPFPLQGEQISDDDYTGDSTHRFYQDWQQEDCSATNATKKNNSGCLNDLFPFVMATYSASNKSMANSMGFYNAQQGQAPVLKMLADRFTLSDNFHQSFHGGTGANHFMIGTGDAEFWSDGKGNPVTPPANLIANPNPVSGSVNRYTVDGNWSNCSDVFQPGVKPIVTYLNNLPYAAEPNCKPNHYYMLNNVNPGYLPNGALSGGNNVPPSSVRTIGDALMEKNISWAFYGGAFNDAVALSNAAVAANPSNPNLSAAAVADPAHALGVAYCQICNPFQYATSIMANPAVRQAHMKDTADLITAIQNNTLPAVSFGKPDGLLDGHPQSSKVDLFEAYVLNVLNSLDNNPELKAETAVFITWDEAGGYWDSGYQQSIDFFGDGPRIPTLILSPYSTGGKVNHNYADHVSLLKFIERNWALQPITNRSRDNLPNPTYSKNNEYVPTNSPALSDLFDAFDFSKPVTLSYTE</sequence>
<feature type="region of interest" description="Disordered" evidence="2">
    <location>
        <begin position="34"/>
        <end position="74"/>
    </location>
</feature>
<evidence type="ECO:0000256" key="3">
    <source>
        <dbReference type="SAM" id="SignalP"/>
    </source>
</evidence>
<feature type="chain" id="PRO_5034163691" evidence="3">
    <location>
        <begin position="30"/>
        <end position="687"/>
    </location>
</feature>
<protein>
    <submittedName>
        <fullName evidence="4">Phospholipase C</fullName>
        <ecNumber evidence="4">3.1.4.3</ecNumber>
    </submittedName>
</protein>
<dbReference type="GO" id="GO:0034480">
    <property type="term" value="F:phosphatidylcholine phospholipase C activity"/>
    <property type="evidence" value="ECO:0007669"/>
    <property type="project" value="UniProtKB-EC"/>
</dbReference>